<dbReference type="PROSITE" id="PS51864">
    <property type="entry name" value="ASTACIN"/>
    <property type="match status" value="1"/>
</dbReference>
<feature type="domain" description="Peptidase M12A" evidence="11">
    <location>
        <begin position="41"/>
        <end position="238"/>
    </location>
</feature>
<feature type="disulfide bond" evidence="8">
    <location>
        <begin position="106"/>
        <end position="107"/>
    </location>
</feature>
<accession>A0A7I8W7B5</accession>
<evidence type="ECO:0000256" key="4">
    <source>
        <dbReference type="ARBA" id="ARBA00022833"/>
    </source>
</evidence>
<dbReference type="Gene3D" id="2.60.120.290">
    <property type="entry name" value="Spermadhesin, CUB domain"/>
    <property type="match status" value="1"/>
</dbReference>
<dbReference type="InterPro" id="IPR035914">
    <property type="entry name" value="Sperma_CUB_dom_sf"/>
</dbReference>
<keyword evidence="3 8" id="KW-0378">Hydrolase</keyword>
<feature type="binding site" evidence="8">
    <location>
        <position position="133"/>
    </location>
    <ligand>
        <name>Zn(2+)</name>
        <dbReference type="ChEBI" id="CHEBI:29105"/>
        <note>catalytic</note>
    </ligand>
</feature>
<dbReference type="OrthoDB" id="291007at2759"/>
<dbReference type="InterPro" id="IPR006026">
    <property type="entry name" value="Peptidase_Metallo"/>
</dbReference>
<dbReference type="PANTHER" id="PTHR10127">
    <property type="entry name" value="DISCOIDIN, CUB, EGF, LAMININ , AND ZINC METALLOPROTEASE DOMAIN CONTAINING"/>
    <property type="match status" value="1"/>
</dbReference>
<dbReference type="InterPro" id="IPR001506">
    <property type="entry name" value="Peptidase_M12A"/>
</dbReference>
<feature type="binding site" evidence="8">
    <location>
        <position position="137"/>
    </location>
    <ligand>
        <name>Zn(2+)</name>
        <dbReference type="ChEBI" id="CHEBI:29105"/>
        <note>catalytic</note>
    </ligand>
</feature>
<dbReference type="PANTHER" id="PTHR10127:SF850">
    <property type="entry name" value="METALLOENDOPEPTIDASE"/>
    <property type="match status" value="1"/>
</dbReference>
<keyword evidence="13" id="KW-1185">Reference proteome</keyword>
<dbReference type="AlphaFoldDB" id="A0A7I8W7B5"/>
<dbReference type="Proteomes" id="UP000549394">
    <property type="component" value="Unassembled WGS sequence"/>
</dbReference>
<keyword evidence="6 8" id="KW-1015">Disulfide bond</keyword>
<gene>
    <name evidence="12" type="ORF">DGYR_LOCUS11427</name>
</gene>
<sequence>MPTQIFVCFVIVIFTASVNTEPSTHINIKQTKQFNERYRRAAISNKDKLWPNATIPYLFSNNISAKTKQNVLSAMSHWESATCIRFKRRVNEKDFVLIVGEGNCGCCSLVGRIGDVQLITMSDYCAVFGVAVHELGHTIGFWHEHSRPDRDNYIKVLKQNIISSKIDNFKKKSRLNINSLGEKYDYNSIMHYRLSTFSKNGKNTLRQLFKNVSADDIGQRERLSEGDIRQTMLLYNCKSHCHREFNSLTSPYGNFSSYGYPGKYPTNYNCTWHFIVSSEEILSIDLNSFETEYTSNCSFDYLEIRKESEHSKKVFLKLCGKGSVGSIRAKNSLFIKFVSDKTNAFKGFYAKFQYYDMKTQSNDQQLVSFQQNFTYSAGCRHRLQYTKGKIRTPLIPYIPKRRYTCSWLIIGGM</sequence>
<evidence type="ECO:0000313" key="13">
    <source>
        <dbReference type="Proteomes" id="UP000549394"/>
    </source>
</evidence>
<evidence type="ECO:0000256" key="8">
    <source>
        <dbReference type="PROSITE-ProRule" id="PRU01211"/>
    </source>
</evidence>
<evidence type="ECO:0000259" key="10">
    <source>
        <dbReference type="PROSITE" id="PS01180"/>
    </source>
</evidence>
<evidence type="ECO:0000256" key="7">
    <source>
        <dbReference type="PROSITE-ProRule" id="PRU00059"/>
    </source>
</evidence>
<dbReference type="InterPro" id="IPR000859">
    <property type="entry name" value="CUB_dom"/>
</dbReference>
<feature type="signal peptide" evidence="9">
    <location>
        <begin position="1"/>
        <end position="20"/>
    </location>
</feature>
<feature type="active site" evidence="8">
    <location>
        <position position="134"/>
    </location>
</feature>
<evidence type="ECO:0000259" key="11">
    <source>
        <dbReference type="PROSITE" id="PS51864"/>
    </source>
</evidence>
<reference evidence="12 13" key="1">
    <citation type="submission" date="2020-08" db="EMBL/GenBank/DDBJ databases">
        <authorList>
            <person name="Hejnol A."/>
        </authorList>
    </citation>
    <scope>NUCLEOTIDE SEQUENCE [LARGE SCALE GENOMIC DNA]</scope>
</reference>
<evidence type="ECO:0000313" key="12">
    <source>
        <dbReference type="EMBL" id="CAD5123793.1"/>
    </source>
</evidence>
<dbReference type="CDD" id="cd00041">
    <property type="entry name" value="CUB"/>
    <property type="match status" value="1"/>
</dbReference>
<comment type="caution">
    <text evidence="7">Lacks conserved residue(s) required for the propagation of feature annotation.</text>
</comment>
<dbReference type="InterPro" id="IPR024079">
    <property type="entry name" value="MetalloPept_cat_dom_sf"/>
</dbReference>
<dbReference type="InterPro" id="IPR034035">
    <property type="entry name" value="Astacin-like_dom"/>
</dbReference>
<dbReference type="GO" id="GO:0006508">
    <property type="term" value="P:proteolysis"/>
    <property type="evidence" value="ECO:0007669"/>
    <property type="project" value="UniProtKB-KW"/>
</dbReference>
<dbReference type="Gene3D" id="3.40.390.10">
    <property type="entry name" value="Collagenase (Catalytic Domain)"/>
    <property type="match status" value="1"/>
</dbReference>
<evidence type="ECO:0000256" key="2">
    <source>
        <dbReference type="ARBA" id="ARBA00022723"/>
    </source>
</evidence>
<protein>
    <recommendedName>
        <fullName evidence="9">Metalloendopeptidase</fullName>
        <ecNumber evidence="9">3.4.24.-</ecNumber>
    </recommendedName>
</protein>
<evidence type="ECO:0000256" key="6">
    <source>
        <dbReference type="ARBA" id="ARBA00023157"/>
    </source>
</evidence>
<dbReference type="Pfam" id="PF00431">
    <property type="entry name" value="CUB"/>
    <property type="match status" value="1"/>
</dbReference>
<dbReference type="SUPFAM" id="SSF55486">
    <property type="entry name" value="Metalloproteases ('zincins'), catalytic domain"/>
    <property type="match status" value="1"/>
</dbReference>
<dbReference type="PRINTS" id="PR00480">
    <property type="entry name" value="ASTACIN"/>
</dbReference>
<keyword evidence="4 8" id="KW-0862">Zinc</keyword>
<organism evidence="12 13">
    <name type="scientific">Dimorphilus gyrociliatus</name>
    <dbReference type="NCBI Taxonomy" id="2664684"/>
    <lineage>
        <taxon>Eukaryota</taxon>
        <taxon>Metazoa</taxon>
        <taxon>Spiralia</taxon>
        <taxon>Lophotrochozoa</taxon>
        <taxon>Annelida</taxon>
        <taxon>Polychaeta</taxon>
        <taxon>Polychaeta incertae sedis</taxon>
        <taxon>Dinophilidae</taxon>
        <taxon>Dimorphilus</taxon>
    </lineage>
</organism>
<dbReference type="SMART" id="SM00042">
    <property type="entry name" value="CUB"/>
    <property type="match status" value="1"/>
</dbReference>
<dbReference type="SMART" id="SM00235">
    <property type="entry name" value="ZnMc"/>
    <property type="match status" value="1"/>
</dbReference>
<dbReference type="SUPFAM" id="SSF49854">
    <property type="entry name" value="Spermadhesin, CUB domain"/>
    <property type="match status" value="1"/>
</dbReference>
<dbReference type="Pfam" id="PF01400">
    <property type="entry name" value="Astacin"/>
    <property type="match status" value="1"/>
</dbReference>
<evidence type="ECO:0000256" key="5">
    <source>
        <dbReference type="ARBA" id="ARBA00023049"/>
    </source>
</evidence>
<dbReference type="GO" id="GO:0008270">
    <property type="term" value="F:zinc ion binding"/>
    <property type="evidence" value="ECO:0007669"/>
    <property type="project" value="UniProtKB-UniRule"/>
</dbReference>
<feature type="domain" description="CUB" evidence="10">
    <location>
        <begin position="241"/>
        <end position="355"/>
    </location>
</feature>
<dbReference type="FunFam" id="2.60.120.290:FF:000005">
    <property type="entry name" value="Procollagen C-endopeptidase enhancer 1"/>
    <property type="match status" value="1"/>
</dbReference>
<feature type="binding site" evidence="8">
    <location>
        <position position="143"/>
    </location>
    <ligand>
        <name>Zn(2+)</name>
        <dbReference type="ChEBI" id="CHEBI:29105"/>
        <note>catalytic</note>
    </ligand>
</feature>
<dbReference type="CDD" id="cd04280">
    <property type="entry name" value="ZnMc_astacin_like"/>
    <property type="match status" value="1"/>
</dbReference>
<evidence type="ECO:0000256" key="1">
    <source>
        <dbReference type="ARBA" id="ARBA00022670"/>
    </source>
</evidence>
<keyword evidence="2 8" id="KW-0479">Metal-binding</keyword>
<evidence type="ECO:0000256" key="9">
    <source>
        <dbReference type="RuleBase" id="RU361183"/>
    </source>
</evidence>
<evidence type="ECO:0000256" key="3">
    <source>
        <dbReference type="ARBA" id="ARBA00022801"/>
    </source>
</evidence>
<dbReference type="PROSITE" id="PS01180">
    <property type="entry name" value="CUB"/>
    <property type="match status" value="1"/>
</dbReference>
<keyword evidence="5 8" id="KW-0482">Metalloprotease</keyword>
<dbReference type="GO" id="GO:0004222">
    <property type="term" value="F:metalloendopeptidase activity"/>
    <property type="evidence" value="ECO:0007669"/>
    <property type="project" value="UniProtKB-UniRule"/>
</dbReference>
<comment type="caution">
    <text evidence="12">The sequence shown here is derived from an EMBL/GenBank/DDBJ whole genome shotgun (WGS) entry which is preliminary data.</text>
</comment>
<feature type="chain" id="PRO_5029931011" description="Metalloendopeptidase" evidence="9">
    <location>
        <begin position="21"/>
        <end position="413"/>
    </location>
</feature>
<dbReference type="EMBL" id="CAJFCJ010000019">
    <property type="protein sequence ID" value="CAD5123793.1"/>
    <property type="molecule type" value="Genomic_DNA"/>
</dbReference>
<keyword evidence="9" id="KW-0732">Signal</keyword>
<comment type="cofactor">
    <cofactor evidence="8 9">
        <name>Zn(2+)</name>
        <dbReference type="ChEBI" id="CHEBI:29105"/>
    </cofactor>
    <text evidence="8 9">Binds 1 zinc ion per subunit.</text>
</comment>
<proteinExistence type="predicted"/>
<keyword evidence="1 8" id="KW-0645">Protease</keyword>
<dbReference type="EC" id="3.4.24.-" evidence="9"/>
<name>A0A7I8W7B5_9ANNE</name>